<dbReference type="RefSeq" id="WP_379753190.1">
    <property type="nucleotide sequence ID" value="NZ_JBHSYB010000006.1"/>
</dbReference>
<accession>A0ABW3J210</accession>
<dbReference type="Proteomes" id="UP001597051">
    <property type="component" value="Unassembled WGS sequence"/>
</dbReference>
<dbReference type="InterPro" id="IPR026444">
    <property type="entry name" value="Secre_tail"/>
</dbReference>
<dbReference type="EMBL" id="JBHTIZ010000021">
    <property type="protein sequence ID" value="MFD0984361.1"/>
    <property type="molecule type" value="Genomic_DNA"/>
</dbReference>
<reference evidence="4" key="1">
    <citation type="journal article" date="2019" name="Int. J. Syst. Evol. Microbiol.">
        <title>The Global Catalogue of Microorganisms (GCM) 10K type strain sequencing project: providing services to taxonomists for standard genome sequencing and annotation.</title>
        <authorList>
            <consortium name="The Broad Institute Genomics Platform"/>
            <consortium name="The Broad Institute Genome Sequencing Center for Infectious Disease"/>
            <person name="Wu L."/>
            <person name="Ma J."/>
        </authorList>
    </citation>
    <scope>NUCLEOTIDE SEQUENCE [LARGE SCALE GENOMIC DNA]</scope>
    <source>
        <strain evidence="4">CECT 7649</strain>
    </source>
</reference>
<sequence>MKKIISYIFLFFAGQTIIAQLYVSPNSYMYVADNYVYVNQDINIQNAGNIYFRNESQLLQGTTSVSANQGTGKLSVFQEGTENNYAYNYWCSPVGELASSGNGLFGVSMLHRPTDLTASTPAILIPTLDGVATNSSLSIASRWVFKFLSSTNYSQWFQVGSASTIQAGEGFTMKGIGGSDNTTVLDGRLLSGLPSGTGIQNNPGSKQRYDFRGKPNDGNINITVGAGGLLTLTGNPYPSAINLNMFLHENSVGTGVISGAAYFWEHDPGVNSHVLVAYRGGYGIYVANGPDPILDPGTYTAATWVYYNGDGTQNLSPPGATPTGGTYKRMFSPIGQGFMVDGTSGGTAVMKNSYRVFRKEGVANDSQFHRSAKPSEFWDEIPNVAGIDYTKHSKKELPQIKIHTIINNDFVKQMVLAFNPNTTDGYDIGKDAKSADKNLASDTYFPLDNKNEYVISTLPFDVEKRIPFAVKCKERTIFKFMVGSLPNFDLADEIYVYDKVTGLYHDIINGYYEVTLDNGSEDRFEITFKNASLSSADLSNIKSCMVFQDNDSELLTIDNPKLLDLKTCSIYDISGKLIFNTKQLGSNNRYTFTSSSFSDGVYVVKLNTKDNLEITKKIIISKK</sequence>
<gene>
    <name evidence="3" type="ORF">ACFQ0S_07710</name>
</gene>
<protein>
    <submittedName>
        <fullName evidence="3">T9SS sorting signal type C domain-containing protein</fullName>
    </submittedName>
</protein>
<dbReference type="Pfam" id="PF18962">
    <property type="entry name" value="Por_Secre_tail"/>
    <property type="match status" value="1"/>
</dbReference>
<feature type="domain" description="Secretion system C-terminal sorting" evidence="2">
    <location>
        <begin position="554"/>
        <end position="620"/>
    </location>
</feature>
<dbReference type="NCBIfam" id="NF033708">
    <property type="entry name" value="T9SS_Cterm_ChiA"/>
    <property type="match status" value="1"/>
</dbReference>
<dbReference type="NCBIfam" id="TIGR04183">
    <property type="entry name" value="Por_Secre_tail"/>
    <property type="match status" value="1"/>
</dbReference>
<comment type="caution">
    <text evidence="3">The sequence shown here is derived from an EMBL/GenBank/DDBJ whole genome shotgun (WGS) entry which is preliminary data.</text>
</comment>
<keyword evidence="1" id="KW-0732">Signal</keyword>
<evidence type="ECO:0000313" key="3">
    <source>
        <dbReference type="EMBL" id="MFD0984361.1"/>
    </source>
</evidence>
<organism evidence="3 4">
    <name type="scientific">Flavobacterium myungsuense</name>
    <dbReference type="NCBI Taxonomy" id="651823"/>
    <lineage>
        <taxon>Bacteria</taxon>
        <taxon>Pseudomonadati</taxon>
        <taxon>Bacteroidota</taxon>
        <taxon>Flavobacteriia</taxon>
        <taxon>Flavobacteriales</taxon>
        <taxon>Flavobacteriaceae</taxon>
        <taxon>Flavobacterium</taxon>
    </lineage>
</organism>
<proteinExistence type="predicted"/>
<evidence type="ECO:0000313" key="4">
    <source>
        <dbReference type="Proteomes" id="UP001597051"/>
    </source>
</evidence>
<evidence type="ECO:0000256" key="1">
    <source>
        <dbReference type="ARBA" id="ARBA00022729"/>
    </source>
</evidence>
<keyword evidence="4" id="KW-1185">Reference proteome</keyword>
<evidence type="ECO:0000259" key="2">
    <source>
        <dbReference type="Pfam" id="PF18962"/>
    </source>
</evidence>
<name>A0ABW3J210_9FLAO</name>